<sequence length="683" mass="74556">MRNSNLLAALLVWGLLAFPRREGLLFSSPGWQSAERPRFQKSRLNAAAGTSTLPATQSILPAIREAAGEMGCLDEWMSSASSLAAACDMELEDAETLLAKGFGWSTWLAVNRAQYLKPDVPRPLEVAESLKWLASQPLNLNPTELRAVVQGSPKASLRNPAASYADSLATAPEEFQQPAAFRELLIRLFWYVKSAIRRSWSHGGIDVMTPRQFRFQARRGLCQNHENQPALSNLVNKARRAAALALFRTMRLRSQDPSARATADLPADGQGQLFKFLGSLLSAKDAPDLMETLSQTVDKLAAVKEAKAWCMVRISFFCCTAVLQAEEAATRPCQCYQVVAIGSQAAEDKQVIITALSGAVNIAPAPPMYLRFPPTCDGTEVRSNLSKFSEALAMSLQGAGVPTSLETQDPALVRNILRTLRGSWWACDSLAMDCVELDPIPIGRGAVKIFVEGELAALFNKAMQMKVGSSTPTYIELSGDSFEWQFIYDLDKVSADKEAARLHGASIARSPNAITDENLGYRLYVLPCFEATTLEEVKEKRQLVMDQQLLVHQIVKLHSKQLPGKCFGHGPQFSVPGMRTLDGGLVGADKVPGLKCEQPGFSLVDSATPALAAHLAVSQALQEEIDSAVLMLLSYLAHLGEVQVQVTASAARGCRFPSRMSRTQPSLRRQRSSPSCTMPWPYS</sequence>
<protein>
    <submittedName>
        <fullName evidence="3">Olah protein</fullName>
    </submittedName>
</protein>
<dbReference type="OrthoDB" id="446309at2759"/>
<feature type="region of interest" description="Disordered" evidence="1">
    <location>
        <begin position="658"/>
        <end position="683"/>
    </location>
</feature>
<keyword evidence="4" id="KW-1185">Reference proteome</keyword>
<gene>
    <name evidence="3" type="primary">Olah</name>
    <name evidence="3" type="ORF">SNEC2469_LOCUS33050</name>
</gene>
<evidence type="ECO:0000313" key="4">
    <source>
        <dbReference type="Proteomes" id="UP000601435"/>
    </source>
</evidence>
<feature type="signal peptide" evidence="2">
    <location>
        <begin position="1"/>
        <end position="23"/>
    </location>
</feature>
<proteinExistence type="predicted"/>
<feature type="compositionally biased region" description="Low complexity" evidence="1">
    <location>
        <begin position="661"/>
        <end position="675"/>
    </location>
</feature>
<keyword evidence="2" id="KW-0732">Signal</keyword>
<evidence type="ECO:0000256" key="2">
    <source>
        <dbReference type="SAM" id="SignalP"/>
    </source>
</evidence>
<comment type="caution">
    <text evidence="3">The sequence shown here is derived from an EMBL/GenBank/DDBJ whole genome shotgun (WGS) entry which is preliminary data.</text>
</comment>
<organism evidence="3 4">
    <name type="scientific">Symbiodinium necroappetens</name>
    <dbReference type="NCBI Taxonomy" id="1628268"/>
    <lineage>
        <taxon>Eukaryota</taxon>
        <taxon>Sar</taxon>
        <taxon>Alveolata</taxon>
        <taxon>Dinophyceae</taxon>
        <taxon>Suessiales</taxon>
        <taxon>Symbiodiniaceae</taxon>
        <taxon>Symbiodinium</taxon>
    </lineage>
</organism>
<evidence type="ECO:0000313" key="3">
    <source>
        <dbReference type="EMBL" id="CAE7938176.1"/>
    </source>
</evidence>
<accession>A0A813C1U8</accession>
<evidence type="ECO:0000256" key="1">
    <source>
        <dbReference type="SAM" id="MobiDB-lite"/>
    </source>
</evidence>
<dbReference type="AlphaFoldDB" id="A0A813C1U8"/>
<reference evidence="3" key="1">
    <citation type="submission" date="2021-02" db="EMBL/GenBank/DDBJ databases">
        <authorList>
            <person name="Dougan E. K."/>
            <person name="Rhodes N."/>
            <person name="Thang M."/>
            <person name="Chan C."/>
        </authorList>
    </citation>
    <scope>NUCLEOTIDE SEQUENCE</scope>
</reference>
<dbReference type="EMBL" id="CAJNJA010085697">
    <property type="protein sequence ID" value="CAE7938176.1"/>
    <property type="molecule type" value="Genomic_DNA"/>
</dbReference>
<dbReference type="Proteomes" id="UP000601435">
    <property type="component" value="Unassembled WGS sequence"/>
</dbReference>
<feature type="chain" id="PRO_5032714335" evidence="2">
    <location>
        <begin position="24"/>
        <end position="683"/>
    </location>
</feature>
<name>A0A813C1U8_9DINO</name>